<reference evidence="1" key="1">
    <citation type="submission" date="2018-02" db="EMBL/GenBank/DDBJ databases">
        <title>Rhizophora mucronata_Transcriptome.</title>
        <authorList>
            <person name="Meera S.P."/>
            <person name="Sreeshan A."/>
            <person name="Augustine A."/>
        </authorList>
    </citation>
    <scope>NUCLEOTIDE SEQUENCE</scope>
    <source>
        <tissue evidence="1">Leaf</tissue>
    </source>
</reference>
<proteinExistence type="predicted"/>
<dbReference type="AlphaFoldDB" id="A0A2P2P125"/>
<dbReference type="EMBL" id="GGEC01067992">
    <property type="protein sequence ID" value="MBX48476.1"/>
    <property type="molecule type" value="Transcribed_RNA"/>
</dbReference>
<accession>A0A2P2P125</accession>
<evidence type="ECO:0000313" key="1">
    <source>
        <dbReference type="EMBL" id="MBX48476.1"/>
    </source>
</evidence>
<sequence length="16" mass="1802">MGLVFCLEDDMVMEVA</sequence>
<name>A0A2P2P125_RHIMU</name>
<protein>
    <submittedName>
        <fullName evidence="1">Uncharacterized protein</fullName>
    </submittedName>
</protein>
<organism evidence="1">
    <name type="scientific">Rhizophora mucronata</name>
    <name type="common">Asiatic mangrove</name>
    <dbReference type="NCBI Taxonomy" id="61149"/>
    <lineage>
        <taxon>Eukaryota</taxon>
        <taxon>Viridiplantae</taxon>
        <taxon>Streptophyta</taxon>
        <taxon>Embryophyta</taxon>
        <taxon>Tracheophyta</taxon>
        <taxon>Spermatophyta</taxon>
        <taxon>Magnoliopsida</taxon>
        <taxon>eudicotyledons</taxon>
        <taxon>Gunneridae</taxon>
        <taxon>Pentapetalae</taxon>
        <taxon>rosids</taxon>
        <taxon>fabids</taxon>
        <taxon>Malpighiales</taxon>
        <taxon>Rhizophoraceae</taxon>
        <taxon>Rhizophora</taxon>
    </lineage>
</organism>